<evidence type="ECO:0000313" key="7">
    <source>
        <dbReference type="Proteomes" id="UP000050360"/>
    </source>
</evidence>
<evidence type="ECO:0000256" key="2">
    <source>
        <dbReference type="ARBA" id="ARBA00022692"/>
    </source>
</evidence>
<dbReference type="Proteomes" id="UP000050360">
    <property type="component" value="Unassembled WGS sequence"/>
</dbReference>
<dbReference type="EMBL" id="LKCM01000200">
    <property type="protein sequence ID" value="KPQ42863.1"/>
    <property type="molecule type" value="Genomic_DNA"/>
</dbReference>
<protein>
    <submittedName>
        <fullName evidence="6">Chloroplast import component protein (Tic20)</fullName>
    </submittedName>
</protein>
<dbReference type="PANTHER" id="PTHR36460:SF1">
    <property type="entry name" value="UPF0132 DOMAIN PROTEIN (AFU_ORTHOLOGUE AFUA_3G10255)"/>
    <property type="match status" value="1"/>
</dbReference>
<dbReference type="AlphaFoldDB" id="A0A0P8A889"/>
<accession>A0A0P8A889</accession>
<reference evidence="6 7" key="1">
    <citation type="submission" date="2015-09" db="EMBL/GenBank/DDBJ databases">
        <title>A metagenomics-based metabolic model of nitrate-dependent anaerobic oxidation of methane by Methanoperedens-like archaea.</title>
        <authorList>
            <person name="Arshad A."/>
            <person name="Speth D.R."/>
            <person name="De Graaf R.M."/>
            <person name="Op Den Camp H.J."/>
            <person name="Jetten M.S."/>
            <person name="Welte C.U."/>
        </authorList>
    </citation>
    <scope>NUCLEOTIDE SEQUENCE [LARGE SCALE GENOMIC DNA]</scope>
</reference>
<comment type="subcellular location">
    <subcellularLocation>
        <location evidence="1">Membrane</location>
        <topology evidence="1">Multi-pass membrane protein</topology>
    </subcellularLocation>
</comment>
<sequence>MLEKTVVEDTGVVKGNIVGVLCYLGGILSAILILALEKDNKFVRFHAMQSAITFVVLIVVATMLSAIASFIWILFALIPLVWMLGLIVFIFLMYKAYQGEKYKLPVIGDIA</sequence>
<evidence type="ECO:0000256" key="4">
    <source>
        <dbReference type="ARBA" id="ARBA00023136"/>
    </source>
</evidence>
<gene>
    <name evidence="6" type="ORF">MPEBLZ_02607</name>
</gene>
<feature type="transmembrane region" description="Helical" evidence="5">
    <location>
        <begin position="70"/>
        <end position="94"/>
    </location>
</feature>
<proteinExistence type="predicted"/>
<keyword evidence="4 5" id="KW-0472">Membrane</keyword>
<organism evidence="6 7">
    <name type="scientific">Candidatus Methanoperedens nitratireducens</name>
    <dbReference type="NCBI Taxonomy" id="1392998"/>
    <lineage>
        <taxon>Archaea</taxon>
        <taxon>Methanobacteriati</taxon>
        <taxon>Methanobacteriota</taxon>
        <taxon>Stenosarchaea group</taxon>
        <taxon>Methanomicrobia</taxon>
        <taxon>Methanosarcinales</taxon>
        <taxon>ANME-2 cluster</taxon>
        <taxon>Candidatus Methanoperedentaceae</taxon>
        <taxon>Candidatus Methanoperedens</taxon>
    </lineage>
</organism>
<dbReference type="GO" id="GO:0016020">
    <property type="term" value="C:membrane"/>
    <property type="evidence" value="ECO:0007669"/>
    <property type="project" value="UniProtKB-SubCell"/>
</dbReference>
<feature type="non-terminal residue" evidence="6">
    <location>
        <position position="111"/>
    </location>
</feature>
<keyword evidence="2 5" id="KW-0812">Transmembrane</keyword>
<evidence type="ECO:0000256" key="5">
    <source>
        <dbReference type="SAM" id="Phobius"/>
    </source>
</evidence>
<feature type="transmembrane region" description="Helical" evidence="5">
    <location>
        <begin position="43"/>
        <end position="64"/>
    </location>
</feature>
<feature type="transmembrane region" description="Helical" evidence="5">
    <location>
        <begin position="17"/>
        <end position="36"/>
    </location>
</feature>
<evidence type="ECO:0000313" key="6">
    <source>
        <dbReference type="EMBL" id="KPQ42863.1"/>
    </source>
</evidence>
<evidence type="ECO:0000256" key="1">
    <source>
        <dbReference type="ARBA" id="ARBA00004141"/>
    </source>
</evidence>
<keyword evidence="3 5" id="KW-1133">Transmembrane helix</keyword>
<evidence type="ECO:0000256" key="3">
    <source>
        <dbReference type="ARBA" id="ARBA00022989"/>
    </source>
</evidence>
<name>A0A0P8A889_9EURY</name>
<comment type="caution">
    <text evidence="6">The sequence shown here is derived from an EMBL/GenBank/DDBJ whole genome shotgun (WGS) entry which is preliminary data.</text>
</comment>
<dbReference type="PANTHER" id="PTHR36460">
    <property type="entry name" value="UPF0132 DOMAIN PROTEIN (AFU_ORTHOLOGUE AFUA_3G10255)"/>
    <property type="match status" value="1"/>
</dbReference>
<dbReference type="InterPro" id="IPR019109">
    <property type="entry name" value="MamF_MmsF"/>
</dbReference>
<dbReference type="Pfam" id="PF09685">
    <property type="entry name" value="MamF_MmsF"/>
    <property type="match status" value="1"/>
</dbReference>